<feature type="transmembrane region" description="Helical" evidence="19">
    <location>
        <begin position="1236"/>
        <end position="1262"/>
    </location>
</feature>
<dbReference type="InterPro" id="IPR034821">
    <property type="entry name" value="DUOX_peroxidase"/>
</dbReference>
<evidence type="ECO:0000256" key="13">
    <source>
        <dbReference type="ARBA" id="ARBA00023136"/>
    </source>
</evidence>
<comment type="subcellular location">
    <subcellularLocation>
        <location evidence="1">Membrane</location>
        <topology evidence="1">Multi-pass membrane protein</topology>
    </subcellularLocation>
</comment>
<dbReference type="Pfam" id="PF12783">
    <property type="entry name" value="Sec7-like_HUS"/>
    <property type="match status" value="1"/>
</dbReference>
<evidence type="ECO:0000256" key="14">
    <source>
        <dbReference type="ARBA" id="ARBA00023324"/>
    </source>
</evidence>
<evidence type="ECO:0000256" key="7">
    <source>
        <dbReference type="ARBA" id="ARBA00022723"/>
    </source>
</evidence>
<dbReference type="InterPro" id="IPR013130">
    <property type="entry name" value="Fe3_Rdtase_TM_dom"/>
</dbReference>
<dbReference type="CDD" id="cd00051">
    <property type="entry name" value="EFh"/>
    <property type="match status" value="1"/>
</dbReference>
<dbReference type="InterPro" id="IPR032691">
    <property type="entry name" value="Mon2/Sec7/BIG1-like_HUS"/>
</dbReference>
<evidence type="ECO:0000256" key="6">
    <source>
        <dbReference type="ARBA" id="ARBA00022692"/>
    </source>
</evidence>
<dbReference type="FunFam" id="2.40.30.10:FF:000059">
    <property type="entry name" value="dual oxidase isoform X1"/>
    <property type="match status" value="1"/>
</dbReference>
<keyword evidence="23" id="KW-1185">Reference proteome</keyword>
<evidence type="ECO:0000256" key="9">
    <source>
        <dbReference type="ARBA" id="ARBA00022837"/>
    </source>
</evidence>
<evidence type="ECO:0000256" key="3">
    <source>
        <dbReference type="ARBA" id="ARBA00012698"/>
    </source>
</evidence>
<dbReference type="InterPro" id="IPR019791">
    <property type="entry name" value="Haem_peroxidase_animal"/>
</dbReference>
<comment type="similarity">
    <text evidence="2">In the N-terminal section; belongs to the peroxidase family.</text>
</comment>
<keyword evidence="17" id="KW-0408">Iron</keyword>
<dbReference type="GO" id="GO:0042744">
    <property type="term" value="P:hydrogen peroxide catabolic process"/>
    <property type="evidence" value="ECO:0007669"/>
    <property type="project" value="UniProtKB-KW"/>
</dbReference>
<dbReference type="Gene3D" id="1.10.640.10">
    <property type="entry name" value="Haem peroxidase domain superfamily, animal type"/>
    <property type="match status" value="1"/>
</dbReference>
<feature type="transmembrane region" description="Helical" evidence="19">
    <location>
        <begin position="1134"/>
        <end position="1159"/>
    </location>
</feature>
<evidence type="ECO:0000256" key="10">
    <source>
        <dbReference type="ARBA" id="ARBA00022857"/>
    </source>
</evidence>
<evidence type="ECO:0000313" key="23">
    <source>
        <dbReference type="Proteomes" id="UP000719412"/>
    </source>
</evidence>
<evidence type="ECO:0000256" key="4">
    <source>
        <dbReference type="ARBA" id="ARBA00022559"/>
    </source>
</evidence>
<reference evidence="22" key="2">
    <citation type="submission" date="2021-08" db="EMBL/GenBank/DDBJ databases">
        <authorList>
            <person name="Eriksson T."/>
        </authorList>
    </citation>
    <scope>NUCLEOTIDE SEQUENCE</scope>
    <source>
        <strain evidence="22">Stoneville</strain>
        <tissue evidence="22">Whole head</tissue>
    </source>
</reference>
<dbReference type="InterPro" id="IPR037120">
    <property type="entry name" value="Haem_peroxidase_sf_animal"/>
</dbReference>
<dbReference type="GO" id="GO:0006979">
    <property type="term" value="P:response to oxidative stress"/>
    <property type="evidence" value="ECO:0007669"/>
    <property type="project" value="InterPro"/>
</dbReference>
<feature type="binding site" description="axial binding residue" evidence="17">
    <location>
        <position position="387"/>
    </location>
    <ligand>
        <name>heme b</name>
        <dbReference type="ChEBI" id="CHEBI:60344"/>
    </ligand>
    <ligandPart>
        <name>Fe</name>
        <dbReference type="ChEBI" id="CHEBI:18248"/>
    </ligandPart>
</feature>
<dbReference type="SFLD" id="SFLDG01169">
    <property type="entry name" value="NADPH_oxidase_subgroup_(NOX)"/>
    <property type="match status" value="1"/>
</dbReference>
<keyword evidence="7 17" id="KW-0479">Metal-binding</keyword>
<evidence type="ECO:0000256" key="17">
    <source>
        <dbReference type="PIRSR" id="PIRSR619791-2"/>
    </source>
</evidence>
<evidence type="ECO:0000313" key="22">
    <source>
        <dbReference type="EMBL" id="KAH0819078.1"/>
    </source>
</evidence>
<evidence type="ECO:0000256" key="15">
    <source>
        <dbReference type="ARBA" id="ARBA00047455"/>
    </source>
</evidence>
<dbReference type="GO" id="GO:0016020">
    <property type="term" value="C:membrane"/>
    <property type="evidence" value="ECO:0007669"/>
    <property type="project" value="UniProtKB-SubCell"/>
</dbReference>
<dbReference type="SUPFAM" id="SSF48113">
    <property type="entry name" value="Heme-dependent peroxidases"/>
    <property type="match status" value="1"/>
</dbReference>
<dbReference type="InterPro" id="IPR017938">
    <property type="entry name" value="Riboflavin_synthase-like_b-brl"/>
</dbReference>
<dbReference type="Gene3D" id="2.40.30.10">
    <property type="entry name" value="Translation factors"/>
    <property type="match status" value="1"/>
</dbReference>
<evidence type="ECO:0000259" key="20">
    <source>
        <dbReference type="PROSITE" id="PS50222"/>
    </source>
</evidence>
<keyword evidence="14" id="KW-0376">Hydrogen peroxide</keyword>
<keyword evidence="9" id="KW-0106">Calcium</keyword>
<dbReference type="InterPro" id="IPR011992">
    <property type="entry name" value="EF-hand-dom_pair"/>
</dbReference>
<dbReference type="InterPro" id="IPR016024">
    <property type="entry name" value="ARM-type_fold"/>
</dbReference>
<keyword evidence="6 19" id="KW-0812">Transmembrane</keyword>
<proteinExistence type="inferred from homology"/>
<feature type="domain" description="EF-hand" evidence="20">
    <location>
        <begin position="898"/>
        <end position="933"/>
    </location>
</feature>
<dbReference type="Pfam" id="PF09324">
    <property type="entry name" value="Sec7-like_HDS"/>
    <property type="match status" value="1"/>
</dbReference>
<evidence type="ECO:0000256" key="11">
    <source>
        <dbReference type="ARBA" id="ARBA00022989"/>
    </source>
</evidence>
<keyword evidence="4" id="KW-0575">Peroxidase</keyword>
<dbReference type="GO" id="GO:0020037">
    <property type="term" value="F:heme binding"/>
    <property type="evidence" value="ECO:0007669"/>
    <property type="project" value="InterPro"/>
</dbReference>
<dbReference type="Pfam" id="PF16206">
    <property type="entry name" value="Mon2_C"/>
    <property type="match status" value="2"/>
</dbReference>
<comment type="catalytic activity">
    <reaction evidence="16">
        <text>NADPH + O2 + H(+) = H2O2 + NADP(+)</text>
        <dbReference type="Rhea" id="RHEA:11260"/>
        <dbReference type="ChEBI" id="CHEBI:15378"/>
        <dbReference type="ChEBI" id="CHEBI:15379"/>
        <dbReference type="ChEBI" id="CHEBI:16240"/>
        <dbReference type="ChEBI" id="CHEBI:57783"/>
        <dbReference type="ChEBI" id="CHEBI:58349"/>
        <dbReference type="EC" id="1.6.3.1"/>
    </reaction>
</comment>
<dbReference type="SUPFAM" id="SSF63380">
    <property type="entry name" value="Riboflavin synthase domain-like"/>
    <property type="match status" value="1"/>
</dbReference>
<dbReference type="GO" id="GO:0009653">
    <property type="term" value="P:anatomical structure morphogenesis"/>
    <property type="evidence" value="ECO:0007669"/>
    <property type="project" value="UniProtKB-ARBA"/>
</dbReference>
<gene>
    <name evidence="22" type="ORF">GEV33_003712</name>
</gene>
<dbReference type="PRINTS" id="PR00457">
    <property type="entry name" value="ANPEROXIDASE"/>
</dbReference>
<dbReference type="SMART" id="SM00054">
    <property type="entry name" value="EFh"/>
    <property type="match status" value="3"/>
</dbReference>
<dbReference type="EC" id="1.6.3.1" evidence="3"/>
<evidence type="ECO:0000259" key="21">
    <source>
        <dbReference type="PROSITE" id="PS51384"/>
    </source>
</evidence>
<evidence type="ECO:0000256" key="12">
    <source>
        <dbReference type="ARBA" id="ARBA00023002"/>
    </source>
</evidence>
<feature type="region of interest" description="Disordered" evidence="18">
    <location>
        <begin position="14"/>
        <end position="41"/>
    </location>
</feature>
<dbReference type="InterPro" id="IPR017927">
    <property type="entry name" value="FAD-bd_FR_type"/>
</dbReference>
<dbReference type="GO" id="GO:0005509">
    <property type="term" value="F:calcium ion binding"/>
    <property type="evidence" value="ECO:0007669"/>
    <property type="project" value="InterPro"/>
</dbReference>
<keyword evidence="11 19" id="KW-1133">Transmembrane helix</keyword>
<evidence type="ECO:0000256" key="19">
    <source>
        <dbReference type="SAM" id="Phobius"/>
    </source>
</evidence>
<feature type="domain" description="EF-hand" evidence="20">
    <location>
        <begin position="934"/>
        <end position="969"/>
    </location>
</feature>
<dbReference type="GO" id="GO:0042742">
    <property type="term" value="P:defense response to bacterium"/>
    <property type="evidence" value="ECO:0007669"/>
    <property type="project" value="UniProtKB-ARBA"/>
</dbReference>
<dbReference type="InterPro" id="IPR010255">
    <property type="entry name" value="Haem_peroxidase_sf"/>
</dbReference>
<reference evidence="22" key="1">
    <citation type="journal article" date="2020" name="J Insects Food Feed">
        <title>The yellow mealworm (Tenebrio molitor) genome: a resource for the emerging insects as food and feed industry.</title>
        <authorList>
            <person name="Eriksson T."/>
            <person name="Andere A."/>
            <person name="Kelstrup H."/>
            <person name="Emery V."/>
            <person name="Picard C."/>
        </authorList>
    </citation>
    <scope>NUCLEOTIDE SEQUENCE</scope>
    <source>
        <strain evidence="22">Stoneville</strain>
        <tissue evidence="22">Whole head</tissue>
    </source>
</reference>
<dbReference type="GO" id="GO:0004601">
    <property type="term" value="F:peroxidase activity"/>
    <property type="evidence" value="ECO:0007669"/>
    <property type="project" value="UniProtKB-KW"/>
</dbReference>
<feature type="transmembrane region" description="Helical" evidence="19">
    <location>
        <begin position="1101"/>
        <end position="1122"/>
    </location>
</feature>
<comment type="caution">
    <text evidence="22">The sequence shown here is derived from an EMBL/GenBank/DDBJ whole genome shotgun (WGS) entry which is preliminary data.</text>
</comment>
<keyword evidence="5" id="KW-0285">Flavoprotein</keyword>
<dbReference type="SUPFAM" id="SSF48371">
    <property type="entry name" value="ARM repeat"/>
    <property type="match status" value="1"/>
</dbReference>
<keyword evidence="13 19" id="KW-0472">Membrane</keyword>
<sequence>METKKLVTGFTIQNLVENPPPPAEPAKNGSAKPTSTDWPGPYENRKPYLSDWLLTGCWLNCNSDNNVTLKNVEYEGYDGWYNNIARPHSGAIDRPLLRRWPAAYEDGSYEPAGSKRPNPLQLSESLLKGETGTQSDTGKNALLVFFGQQVVEEILDAQRAACPPEYFNIPIPENHSYRKSFKHTNLPFLRTRYDQTTGYSPNNPRQQLNEITPYLDGGLFYGISKQWADQLRTYENGTIDPDGRLAYSHDKLFPAYNKERLPMANPPPPFYHSMFVKSHETLPVSRFFKLGNPRGNENPFLLTFGILWFRWHNLLAERIRHFQPGWSSEKVFNEARKWVIATQQKIVVYDWLKEWVMEPFPNYEKYDPSIDPQIDQFFQSAAFRFGHTLVVPGVYLRDYIRSGCKRRFDTWNHNTVRTCNSFWRSFEPIVKDDGNNSVIDIDRLLMGMSVQLSEREDHKIVEDLRGNVFGTLEFPVRDLMALNIQRARDHGLPDYNTARQAFGLPRVGFDQFRHVEEEIQNQLKSLYNNTDDIDLWIGGILETDDGRPGELFRTIILDQFRRIRDGDRFWFENTANNLFTDQEINRIKEITIYDIIMAVTKMDADDIPKNPFNVPVSTDSNLISGCKLGKSTCNGMDCFHLPPLNQTNLNETCVGKEQDSYDYFSNSEVSYILTFTCVGAFIVGSIGVIYLLIRVKERQNRLQRIEENKTTRNTFKSEKHINYPLFVVTEWLGQKTPSRRVVVVVKDDRKFLDVMSQRGELLRALDFSIPRKQVQVYQIRDAPFLIIKCTHDYDLVLKFESDYLRENFLSSFDPFLSSSGLKRENITTFTLNAALKKVITKADRQMLLERFYRVVFAQAFKIKYSQRELLNVDESLEKEIVDTELTISEFAEAMSMRSKDEFVRRMFALIDKDKNGFISFREFVDLLIIFANGSEQEKAKLLFDMYDVNAVGYLTEENFIAMIKSFLATVGGKVEEAKLQATVKGMIDRAGLGHKKQLDFQDFLKMFGNDIKNLSKAKINFQGVRSRDRGSFLEEARDTIENIYESRQEIQERFQGEIGTPVRDTSKIIDESQAESIKTELNVDRPRFAFVKYIELKSKEIFWMTLYTLVLWAIFIERAYYYSVEREHSGLRRIAGYGVTVTRGAASAMMFTYSSLLITMCRNTITYLRDTIVNKYFPFDASVEIHKYIAIWAFIFTVMHIVGHAFNFYHISTQTADDLTCLFRNFFHSTHELPKFHYWCWQTITGFTGVILTLIWALMYIFAQNIVRRKIYNWFWYTHNMYPLFFIFMVLHGTGRLIQPPFFYYFFLGPVILFTMDLLVSISRKKVEIPVIRAEILPSNVTMLEFRRPENFQYKSGQWIRIACLSLNKSEYHPFTLSSSPDEDNLTVHIRAVGPWTILIRTLYDNINKSNSLLPKVTECEIFLSLIVKFLDPDKPTWQRSLALEVLHKMTIQPELLNSFCKCYDLNKHTTSIFQDIVNSLGAYVQSLFVNPQLQINNTMNITQGQPPVFLGGLPAGPGVSPQPGFLLRGVWLPIVVTFPTGQTKSTYLEMLDKIEPPTIPDGYGISIAYASLLEIIRSLQITIGPQQQVEGDSAPIQTKEVDKELYCQLIKSSWCGLLAALSPLIDASTDESITENVLKAIQTYASLCGELNLETPRDAFITAICKSSLPPHYALTVLNTVTSGSGLRTGHRDSQELNAQLVAQYGEADYRQQVVAVGTPLPTSSVPAGTQQGPVMLTSKNLQSMRALLSLAHCHGSILATSWHLVLTTLQHLVWILGLKPSTGGSLKAGRSTADSNAVITTSVMADLPVLSQMLSRLFESSQYLDDVALHHLINALCKLSQEAMELAYSNREPSLFAVAKLLETGLVNMPRIEVLWRPLTNHLLEVCRHPHIRMREWGVEAVTYLVKSALHFKHTVPLRDNQKLQTLLLGPLFELSSVPHGDVRQRQLECVLEILHGAGETLSHGWPLVLGIIGAVNDQHGENLIRIAFQCLQLVITDFLPVMPWRCLPLCVDTVAKFGSQTQELNISLTAVGLMWNISDYFHQNQGKLSQTLTEDAAVLPDFPGTLNMPSFDKLWMCLYARLGELCVDTRPAVRKSAGQTLFSTISAHGGLLKQSTWQAILWQVLFPLLDKVRSLSNSASSEKVDAGGNILIHHTRNTAQKQWAETQVLTLSGVARVFNTKRLLLQALGDFPRAWSILLEFIENAALSKNNEVSIAALKSFQEILFLSKSQNVDNKTAVIEDREIWAIAWKVWVKIGTEITLPVLEVEGTTSEDFYFPSQTFLTALVQIFPSVFQHIKSNFNLDDLKQLGTVLTNAVSVPAYGETTPYIISTSSDVSLTPLHDGVLHTMELLQKEALSRNNSKMIPEIFKRLLIFAKFTCSPPNFGKLENKHNKVTDWITMNYIPFGEKAMTMTVKLYEKTAENPEVISSNILHGIVATLHKPLALKYNCFSNSIWKLAANSLISVLKTGLKVARVHGNQFAAMWTELAATLNDFLFPSMCAPADKGLDEMVSDETTDCQLIELLRTEVLPYSSQIPKEFVMQVVILLNKGSIHSATNVRADTDSELTLREEFAKTCFETLLQFSLIDGDNKALVVNGDDLAGQLAVTSLLQRFQEVLEKYIDDEKLSGKCPLPRYRLSEISFVLKAVTTLIISMKKAPIREDSTAWEHLIKLYPFLVECTTTTSTQVSRPLREALLQFCDLLQPPTSKKANGEKI</sequence>
<dbReference type="Pfam" id="PF03098">
    <property type="entry name" value="An_peroxidase"/>
    <property type="match status" value="1"/>
</dbReference>
<dbReference type="PROSITE" id="PS00018">
    <property type="entry name" value="EF_HAND_1"/>
    <property type="match status" value="1"/>
</dbReference>
<dbReference type="InterPro" id="IPR013112">
    <property type="entry name" value="FAD-bd_8"/>
</dbReference>
<dbReference type="GO" id="GO:0016175">
    <property type="term" value="F:superoxide-generating NAD(P)H oxidase activity"/>
    <property type="evidence" value="ECO:0007669"/>
    <property type="project" value="UniProtKB-ARBA"/>
</dbReference>
<evidence type="ECO:0000256" key="2">
    <source>
        <dbReference type="ARBA" id="ARBA00005644"/>
    </source>
</evidence>
<evidence type="ECO:0000256" key="5">
    <source>
        <dbReference type="ARBA" id="ARBA00022630"/>
    </source>
</evidence>
<dbReference type="PANTHER" id="PTHR11475:SF144">
    <property type="entry name" value="NAD(P)H OXIDASE (H2O2-FORMING)"/>
    <property type="match status" value="1"/>
</dbReference>
<feature type="domain" description="FAD-binding FR-type" evidence="21">
    <location>
        <begin position="1324"/>
        <end position="1436"/>
    </location>
</feature>
<dbReference type="PANTHER" id="PTHR11475">
    <property type="entry name" value="OXIDASE/PEROXIDASE"/>
    <property type="match status" value="1"/>
</dbReference>
<dbReference type="Gene3D" id="1.10.238.10">
    <property type="entry name" value="EF-hand"/>
    <property type="match status" value="1"/>
</dbReference>
<feature type="transmembrane region" description="Helical" evidence="19">
    <location>
        <begin position="671"/>
        <end position="693"/>
    </location>
</feature>
<name>A0A8J6HT08_TENMO</name>
<keyword evidence="10" id="KW-0521">NADP</keyword>
<dbReference type="Pfam" id="PF01794">
    <property type="entry name" value="Ferric_reduct"/>
    <property type="match status" value="1"/>
</dbReference>
<comment type="catalytic activity">
    <reaction evidence="15">
        <text>NADH + O2 + H(+) = H2O2 + NAD(+)</text>
        <dbReference type="Rhea" id="RHEA:11264"/>
        <dbReference type="ChEBI" id="CHEBI:15378"/>
        <dbReference type="ChEBI" id="CHEBI:15379"/>
        <dbReference type="ChEBI" id="CHEBI:16240"/>
        <dbReference type="ChEBI" id="CHEBI:57540"/>
        <dbReference type="ChEBI" id="CHEBI:57945"/>
        <dbReference type="EC" id="1.6.3.1"/>
    </reaction>
</comment>
<dbReference type="Proteomes" id="UP000719412">
    <property type="component" value="Unassembled WGS sequence"/>
</dbReference>
<dbReference type="PROSITE" id="PS51384">
    <property type="entry name" value="FAD_FR"/>
    <property type="match status" value="1"/>
</dbReference>
<dbReference type="Pfam" id="PF08022">
    <property type="entry name" value="FAD_binding_8"/>
    <property type="match status" value="1"/>
</dbReference>
<dbReference type="InterPro" id="IPR002048">
    <property type="entry name" value="EF_hand_dom"/>
</dbReference>
<dbReference type="InterPro" id="IPR015403">
    <property type="entry name" value="Mon2/Sec7/BIG1-like_HDS"/>
</dbReference>
<dbReference type="InterPro" id="IPR018247">
    <property type="entry name" value="EF_Hand_1_Ca_BS"/>
</dbReference>
<dbReference type="PROSITE" id="PS50292">
    <property type="entry name" value="PEROXIDASE_3"/>
    <property type="match status" value="1"/>
</dbReference>
<feature type="transmembrane region" description="Helical" evidence="19">
    <location>
        <begin position="1189"/>
        <end position="1209"/>
    </location>
</feature>
<evidence type="ECO:0000256" key="1">
    <source>
        <dbReference type="ARBA" id="ARBA00004141"/>
    </source>
</evidence>
<dbReference type="CDD" id="cd09820">
    <property type="entry name" value="dual_peroxidase_like"/>
    <property type="match status" value="1"/>
</dbReference>
<keyword evidence="12" id="KW-0560">Oxidoreductase</keyword>
<keyword evidence="17" id="KW-0349">Heme</keyword>
<evidence type="ECO:0000256" key="8">
    <source>
        <dbReference type="ARBA" id="ARBA00022827"/>
    </source>
</evidence>
<keyword evidence="8" id="KW-0274">FAD</keyword>
<dbReference type="GO" id="GO:0016174">
    <property type="term" value="F:NAD(P)H oxidase H2O2-forming activity"/>
    <property type="evidence" value="ECO:0007669"/>
    <property type="project" value="UniProtKB-EC"/>
</dbReference>
<dbReference type="EMBL" id="JABDTM020015662">
    <property type="protein sequence ID" value="KAH0819078.1"/>
    <property type="molecule type" value="Genomic_DNA"/>
</dbReference>
<evidence type="ECO:0000256" key="16">
    <source>
        <dbReference type="ARBA" id="ARBA00048762"/>
    </source>
</evidence>
<organism evidence="22 23">
    <name type="scientific">Tenebrio molitor</name>
    <name type="common">Yellow mealworm beetle</name>
    <dbReference type="NCBI Taxonomy" id="7067"/>
    <lineage>
        <taxon>Eukaryota</taxon>
        <taxon>Metazoa</taxon>
        <taxon>Ecdysozoa</taxon>
        <taxon>Arthropoda</taxon>
        <taxon>Hexapoda</taxon>
        <taxon>Insecta</taxon>
        <taxon>Pterygota</taxon>
        <taxon>Neoptera</taxon>
        <taxon>Endopterygota</taxon>
        <taxon>Coleoptera</taxon>
        <taxon>Polyphaga</taxon>
        <taxon>Cucujiformia</taxon>
        <taxon>Tenebrionidae</taxon>
        <taxon>Tenebrio</taxon>
    </lineage>
</organism>
<dbReference type="SUPFAM" id="SSF47473">
    <property type="entry name" value="EF-hand"/>
    <property type="match status" value="1"/>
</dbReference>
<dbReference type="PROSITE" id="PS50222">
    <property type="entry name" value="EF_HAND_2"/>
    <property type="match status" value="2"/>
</dbReference>
<accession>A0A8J6HT08</accession>
<dbReference type="InterPro" id="IPR032817">
    <property type="entry name" value="Mon2_C"/>
</dbReference>
<protein>
    <recommendedName>
        <fullName evidence="3">NAD(P)H oxidase (H2O2-forming)</fullName>
        <ecNumber evidence="3">1.6.3.1</ecNumber>
    </recommendedName>
</protein>
<dbReference type="Pfam" id="PF00036">
    <property type="entry name" value="EF-hand_1"/>
    <property type="match status" value="1"/>
</dbReference>
<evidence type="ECO:0000256" key="18">
    <source>
        <dbReference type="SAM" id="MobiDB-lite"/>
    </source>
</evidence>